<dbReference type="RefSeq" id="WP_099461195.1">
    <property type="nucleotide sequence ID" value="NZ_CP041617.1"/>
</dbReference>
<reference evidence="5" key="2">
    <citation type="submission" date="2015-06" db="EMBL/GenBank/DDBJ databases">
        <authorList>
            <person name="Parisi A."/>
            <person name="Chiara M."/>
            <person name="Florio D."/>
            <person name="Miccolupo A."/>
            <person name="Manzari C."/>
            <person name="Mion D."/>
            <person name="Caruso M."/>
            <person name="D'erchia A.M."/>
            <person name="Zanoni R."/>
        </authorList>
    </citation>
    <scope>NUCLEOTIDE SEQUENCE [LARGE SCALE GENOMIC DNA]</scope>
    <source>
        <strain evidence="5">73/13</strain>
    </source>
</reference>
<dbReference type="EMBL" id="LDWY01000029">
    <property type="protein sequence ID" value="PHY91463.1"/>
    <property type="molecule type" value="Genomic_DNA"/>
</dbReference>
<accession>A0A2G4R4H2</accession>
<feature type="signal peptide" evidence="2">
    <location>
        <begin position="1"/>
        <end position="19"/>
    </location>
</feature>
<keyword evidence="2" id="KW-0732">Signal</keyword>
<dbReference type="Proteomes" id="UP000811399">
    <property type="component" value="Unassembled WGS sequence"/>
</dbReference>
<sequence length="426" mass="50152">MYRNYLFIIITCLFLGACAGKNTPIYADFKPMKENTLDKDLMRAFVCEHYGEFQCARDIYLNLYEENGELKFLEQAFFLSLSHNLDKTKELNEKAKKFLQTSPNIKRLSVLYSLSNMDLARAQKLVLELLKSDDYPGNYELYGDILLRKNQLKEALKYYKIAYKQLPNEAMALKMIGIYTLLNDIESMKKFLVDMRKKQGCTLKTCAFLSKIYLDEENYKELEGIYLELYELSFNDNFLLALIEIYIKQNQKQKALDLAFQYDLDDELKVFLLQNLKRFDKAKELSLKLYEKSEDKEHLLRAAVFEFEEASLNAKPNLEVAKSVAKKFEEAITKENSPLYLNYYGYLLIDYDLDVKKGMEFVEFALQKEPNNFYYLDSLAWGYYKLKNCKKAWELLEKTFVDKEFANSSESKEHQKAIKACLNDLR</sequence>
<dbReference type="PROSITE" id="PS51257">
    <property type="entry name" value="PROKAR_LIPOPROTEIN"/>
    <property type="match status" value="1"/>
</dbReference>
<dbReference type="InterPro" id="IPR019734">
    <property type="entry name" value="TPR_rpt"/>
</dbReference>
<evidence type="ECO:0000256" key="1">
    <source>
        <dbReference type="PROSITE-ProRule" id="PRU00339"/>
    </source>
</evidence>
<feature type="repeat" description="TPR" evidence="1">
    <location>
        <begin position="136"/>
        <end position="169"/>
    </location>
</feature>
<dbReference type="Proteomes" id="UP000237472">
    <property type="component" value="Unassembled WGS sequence"/>
</dbReference>
<evidence type="ECO:0000313" key="5">
    <source>
        <dbReference type="Proteomes" id="UP000237472"/>
    </source>
</evidence>
<reference evidence="4" key="1">
    <citation type="submission" date="2015-06" db="EMBL/GenBank/DDBJ databases">
        <authorList>
            <person name="Hoefler B.C."/>
            <person name="Straight P.D."/>
        </authorList>
    </citation>
    <scope>NUCLEOTIDE SEQUENCE [LARGE SCALE GENOMIC DNA]</scope>
    <source>
        <strain evidence="4">73/13</strain>
    </source>
</reference>
<evidence type="ECO:0000313" key="4">
    <source>
        <dbReference type="EMBL" id="PHY91463.1"/>
    </source>
</evidence>
<protein>
    <submittedName>
        <fullName evidence="4">ATP-dependent nuclease subunit B</fullName>
    </submittedName>
</protein>
<comment type="caution">
    <text evidence="4">The sequence shown here is derived from an EMBL/GenBank/DDBJ whole genome shotgun (WGS) entry which is preliminary data.</text>
</comment>
<name>A0A2G4R4H2_9BACT</name>
<keyword evidence="1" id="KW-0802">TPR repeat</keyword>
<proteinExistence type="predicted"/>
<organism evidence="4 5">
    <name type="scientific">Campylobacter vulpis</name>
    <dbReference type="NCBI Taxonomy" id="1655500"/>
    <lineage>
        <taxon>Bacteria</taxon>
        <taxon>Pseudomonadati</taxon>
        <taxon>Campylobacterota</taxon>
        <taxon>Epsilonproteobacteria</taxon>
        <taxon>Campylobacterales</taxon>
        <taxon>Campylobacteraceae</taxon>
        <taxon>Campylobacter</taxon>
    </lineage>
</organism>
<gene>
    <name evidence="4" type="ORF">AA994_02540</name>
    <name evidence="3" type="ORF">CVU5213_01710</name>
</gene>
<dbReference type="OrthoDB" id="9766710at2"/>
<dbReference type="PROSITE" id="PS50005">
    <property type="entry name" value="TPR"/>
    <property type="match status" value="1"/>
</dbReference>
<evidence type="ECO:0000313" key="3">
    <source>
        <dbReference type="EMBL" id="MBS4240452.1"/>
    </source>
</evidence>
<reference evidence="3" key="3">
    <citation type="submission" date="2019-07" db="EMBL/GenBank/DDBJ databases">
        <authorList>
            <person name="Miller W.G."/>
        </authorList>
    </citation>
    <scope>NUCLEOTIDE SEQUENCE</scope>
    <source>
        <strain evidence="3">52/13</strain>
    </source>
</reference>
<dbReference type="SUPFAM" id="SSF48452">
    <property type="entry name" value="TPR-like"/>
    <property type="match status" value="2"/>
</dbReference>
<keyword evidence="6" id="KW-1185">Reference proteome</keyword>
<dbReference type="Gene3D" id="1.25.40.10">
    <property type="entry name" value="Tetratricopeptide repeat domain"/>
    <property type="match status" value="2"/>
</dbReference>
<dbReference type="InterPro" id="IPR011990">
    <property type="entry name" value="TPR-like_helical_dom_sf"/>
</dbReference>
<dbReference type="EMBL" id="VJYU01000003">
    <property type="protein sequence ID" value="MBS4240452.1"/>
    <property type="molecule type" value="Genomic_DNA"/>
</dbReference>
<reference evidence="3 6" key="4">
    <citation type="journal article" date="2021" name="Syst. Appl. Microbiol.">
        <title>nCampylobacter vulpis sp. nov. isolated from wild red foxes.</title>
        <authorList>
            <person name="Parisi A."/>
            <person name="Chiara M."/>
            <person name="Caffara M."/>
            <person name="Mion D."/>
            <person name="Miller W.G."/>
            <person name="Caruso M."/>
            <person name="Manzari C."/>
            <person name="Florio D."/>
            <person name="Capozzi L."/>
            <person name="D'Erchia A.M."/>
            <person name="Manzulli V."/>
            <person name="Zanoni R.G."/>
        </authorList>
    </citation>
    <scope>NUCLEOTIDE SEQUENCE [LARGE SCALE GENOMIC DNA]</scope>
    <source>
        <strain evidence="3 6">52/13</strain>
    </source>
</reference>
<feature type="chain" id="PRO_5013848385" evidence="2">
    <location>
        <begin position="20"/>
        <end position="426"/>
    </location>
</feature>
<dbReference type="GeneID" id="77266129"/>
<evidence type="ECO:0000313" key="6">
    <source>
        <dbReference type="Proteomes" id="UP000811399"/>
    </source>
</evidence>
<dbReference type="AlphaFoldDB" id="A0A2G4R4H2"/>
<evidence type="ECO:0000256" key="2">
    <source>
        <dbReference type="SAM" id="SignalP"/>
    </source>
</evidence>